<name>A0ABV8LWQ9_9ACTN</name>
<dbReference type="EMBL" id="JBHSAY010000021">
    <property type="protein sequence ID" value="MFC4135450.1"/>
    <property type="molecule type" value="Genomic_DNA"/>
</dbReference>
<keyword evidence="1" id="KW-1133">Transmembrane helix</keyword>
<evidence type="ECO:0000313" key="2">
    <source>
        <dbReference type="EMBL" id="MFC4135450.1"/>
    </source>
</evidence>
<dbReference type="Proteomes" id="UP001595816">
    <property type="component" value="Unassembled WGS sequence"/>
</dbReference>
<dbReference type="Pfam" id="PF10861">
    <property type="entry name" value="DUF2784"/>
    <property type="match status" value="1"/>
</dbReference>
<gene>
    <name evidence="2" type="ORF">ACFOZ4_32965</name>
</gene>
<feature type="transmembrane region" description="Helical" evidence="1">
    <location>
        <begin position="12"/>
        <end position="31"/>
    </location>
</feature>
<keyword evidence="1" id="KW-0812">Transmembrane</keyword>
<organism evidence="2 3">
    <name type="scientific">Hamadaea flava</name>
    <dbReference type="NCBI Taxonomy" id="1742688"/>
    <lineage>
        <taxon>Bacteria</taxon>
        <taxon>Bacillati</taxon>
        <taxon>Actinomycetota</taxon>
        <taxon>Actinomycetes</taxon>
        <taxon>Micromonosporales</taxon>
        <taxon>Micromonosporaceae</taxon>
        <taxon>Hamadaea</taxon>
    </lineage>
</organism>
<dbReference type="RefSeq" id="WP_253756294.1">
    <property type="nucleotide sequence ID" value="NZ_JAMZDZ010000001.1"/>
</dbReference>
<dbReference type="InterPro" id="IPR021218">
    <property type="entry name" value="DUF2784"/>
</dbReference>
<keyword evidence="1" id="KW-0472">Membrane</keyword>
<keyword evidence="3" id="KW-1185">Reference proteome</keyword>
<accession>A0ABV8LWQ9</accession>
<sequence length="126" mass="14134">MGYRLVAEATMVVHFGLLVFLVVGGFLAWRWPWVIWPHLAMATWGLTSTVFGWHCPLTALESWGRRGAGEAGLSRGFIDTYLTGVVYPARYTTVIQVAVGTVVAVSWVGFVLRRRRLHREKTLTTV</sequence>
<protein>
    <submittedName>
        <fullName evidence="2">DUF2784 domain-containing protein</fullName>
    </submittedName>
</protein>
<reference evidence="3" key="1">
    <citation type="journal article" date="2019" name="Int. J. Syst. Evol. Microbiol.">
        <title>The Global Catalogue of Microorganisms (GCM) 10K type strain sequencing project: providing services to taxonomists for standard genome sequencing and annotation.</title>
        <authorList>
            <consortium name="The Broad Institute Genomics Platform"/>
            <consortium name="The Broad Institute Genome Sequencing Center for Infectious Disease"/>
            <person name="Wu L."/>
            <person name="Ma J."/>
        </authorList>
    </citation>
    <scope>NUCLEOTIDE SEQUENCE [LARGE SCALE GENOMIC DNA]</scope>
    <source>
        <strain evidence="3">CGMCC 4.7289</strain>
    </source>
</reference>
<feature type="transmembrane region" description="Helical" evidence="1">
    <location>
        <begin position="91"/>
        <end position="112"/>
    </location>
</feature>
<proteinExistence type="predicted"/>
<comment type="caution">
    <text evidence="2">The sequence shown here is derived from an EMBL/GenBank/DDBJ whole genome shotgun (WGS) entry which is preliminary data.</text>
</comment>
<evidence type="ECO:0000256" key="1">
    <source>
        <dbReference type="SAM" id="Phobius"/>
    </source>
</evidence>
<evidence type="ECO:0000313" key="3">
    <source>
        <dbReference type="Proteomes" id="UP001595816"/>
    </source>
</evidence>